<comment type="caution">
    <text evidence="1">The sequence shown here is derived from an EMBL/GenBank/DDBJ whole genome shotgun (WGS) entry which is preliminary data.</text>
</comment>
<evidence type="ECO:0008006" key="3">
    <source>
        <dbReference type="Google" id="ProtNLM"/>
    </source>
</evidence>
<sequence>MLWDEPTARLDLRSERALVEGAARLLVGRTAVLVAHRPALVGVADRVVRLEGGRVAGDVRGAAA</sequence>
<reference evidence="1 2" key="1">
    <citation type="submission" date="2018-08" db="EMBL/GenBank/DDBJ databases">
        <title>Actinomadura spongicola sp. nov., isolated from marine sponge Leucetta chagosensis.</title>
        <authorList>
            <person name="Li L."/>
            <person name="Lin H.W."/>
        </authorList>
    </citation>
    <scope>NUCLEOTIDE SEQUENCE [LARGE SCALE GENOMIC DNA]</scope>
    <source>
        <strain evidence="1 2">LHW52907</strain>
    </source>
</reference>
<evidence type="ECO:0000313" key="1">
    <source>
        <dbReference type="EMBL" id="RFS83845.1"/>
    </source>
</evidence>
<evidence type="ECO:0000313" key="2">
    <source>
        <dbReference type="Proteomes" id="UP000262882"/>
    </source>
</evidence>
<dbReference type="SUPFAM" id="SSF52540">
    <property type="entry name" value="P-loop containing nucleoside triphosphate hydrolases"/>
    <property type="match status" value="1"/>
</dbReference>
<organism evidence="1 2">
    <name type="scientific">Actinomadura spongiicola</name>
    <dbReference type="NCBI Taxonomy" id="2303421"/>
    <lineage>
        <taxon>Bacteria</taxon>
        <taxon>Bacillati</taxon>
        <taxon>Actinomycetota</taxon>
        <taxon>Actinomycetes</taxon>
        <taxon>Streptosporangiales</taxon>
        <taxon>Thermomonosporaceae</taxon>
        <taxon>Actinomadura</taxon>
    </lineage>
</organism>
<name>A0A372GEQ2_9ACTN</name>
<accession>A0A372GEQ2</accession>
<protein>
    <recommendedName>
        <fullName evidence="3">ABC transporter ATP-binding protein</fullName>
    </recommendedName>
</protein>
<dbReference type="Proteomes" id="UP000262882">
    <property type="component" value="Unassembled WGS sequence"/>
</dbReference>
<gene>
    <name evidence="1" type="ORF">D0T12_16625</name>
</gene>
<proteinExistence type="predicted"/>
<dbReference type="AlphaFoldDB" id="A0A372GEQ2"/>
<dbReference type="EMBL" id="QVNQ01000005">
    <property type="protein sequence ID" value="RFS83845.1"/>
    <property type="molecule type" value="Genomic_DNA"/>
</dbReference>
<dbReference type="Gene3D" id="3.40.50.300">
    <property type="entry name" value="P-loop containing nucleotide triphosphate hydrolases"/>
    <property type="match status" value="1"/>
</dbReference>
<keyword evidence="2" id="KW-1185">Reference proteome</keyword>
<dbReference type="InterPro" id="IPR027417">
    <property type="entry name" value="P-loop_NTPase"/>
</dbReference>